<dbReference type="PANTHER" id="PTHR43266:SF2">
    <property type="entry name" value="MAJOR FACILITATOR SUPERFAMILY (MFS) PROFILE DOMAIN-CONTAINING PROTEIN"/>
    <property type="match status" value="1"/>
</dbReference>
<feature type="transmembrane region" description="Helical" evidence="8">
    <location>
        <begin position="376"/>
        <end position="394"/>
    </location>
</feature>
<feature type="region of interest" description="Disordered" evidence="7">
    <location>
        <begin position="403"/>
        <end position="429"/>
    </location>
</feature>
<evidence type="ECO:0000256" key="1">
    <source>
        <dbReference type="ARBA" id="ARBA00004651"/>
    </source>
</evidence>
<keyword evidence="5 8" id="KW-1133">Transmembrane helix</keyword>
<feature type="transmembrane region" description="Helical" evidence="8">
    <location>
        <begin position="6"/>
        <end position="30"/>
    </location>
</feature>
<dbReference type="SUPFAM" id="SSF103473">
    <property type="entry name" value="MFS general substrate transporter"/>
    <property type="match status" value="1"/>
</dbReference>
<dbReference type="NCBIfam" id="NF008397">
    <property type="entry name" value="PRK11195.1"/>
    <property type="match status" value="1"/>
</dbReference>
<protein>
    <submittedName>
        <fullName evidence="9">MFS family permease</fullName>
    </submittedName>
</protein>
<evidence type="ECO:0000256" key="5">
    <source>
        <dbReference type="ARBA" id="ARBA00022989"/>
    </source>
</evidence>
<evidence type="ECO:0000256" key="6">
    <source>
        <dbReference type="ARBA" id="ARBA00023136"/>
    </source>
</evidence>
<sequence>MPPRFYTLIAAQFFSALADNALLIVGIALLREMGQPIWWAPLLKLCFNMAYVALAPGVGLLADAVPKVALMTWMNGLKAVGVGAMVLGLDPLAAFAVVGVAAACYAPAKYGLITEIVPASRLVAANGWIEVSVVCSVLLGTLVGGLLVSPWWMAAVAGAPLRSPLMTSLLALLLLYALAAGLQLRVPESGAVYARTSRRPAAVMREFMAANATLWRDRLGGRLSLSMTTLFWGAGATLQLAVLQWAQDVLGLRLNQGAYLQATVAVGVVVGAGLAGRWIALHHALRVLPLGLMLGLLMLATPWVSTLDWALPAMVLVGAVGGAMVVPMNALLQHRGVQLLSAGRSIAVQGFNENLSILLMLGAYAALQAAGVPLVWLMSGLGVFVSLCVLVLMLRRLGRRAVTPPADPNNEPMAGALATRGQPISDGSD</sequence>
<feature type="transmembrane region" description="Helical" evidence="8">
    <location>
        <begin position="42"/>
        <end position="62"/>
    </location>
</feature>
<gene>
    <name evidence="9" type="ORF">FHS28_002670</name>
</gene>
<keyword evidence="6 8" id="KW-0472">Membrane</keyword>
<evidence type="ECO:0000256" key="7">
    <source>
        <dbReference type="SAM" id="MobiDB-lite"/>
    </source>
</evidence>
<name>A0ABR6GUC2_9BURK</name>
<dbReference type="EMBL" id="JACHXO010000004">
    <property type="protein sequence ID" value="MBB3195267.1"/>
    <property type="molecule type" value="Genomic_DNA"/>
</dbReference>
<evidence type="ECO:0000313" key="10">
    <source>
        <dbReference type="Proteomes" id="UP000574369"/>
    </source>
</evidence>
<proteinExistence type="predicted"/>
<keyword evidence="10" id="KW-1185">Reference proteome</keyword>
<dbReference type="PANTHER" id="PTHR43266">
    <property type="entry name" value="MACROLIDE-EFFLUX PROTEIN"/>
    <property type="match status" value="1"/>
</dbReference>
<feature type="transmembrane region" description="Helical" evidence="8">
    <location>
        <begin position="223"/>
        <end position="246"/>
    </location>
</feature>
<evidence type="ECO:0000256" key="4">
    <source>
        <dbReference type="ARBA" id="ARBA00022692"/>
    </source>
</evidence>
<accession>A0ABR6GUC2</accession>
<feature type="transmembrane region" description="Helical" evidence="8">
    <location>
        <begin position="127"/>
        <end position="153"/>
    </location>
</feature>
<dbReference type="Gene3D" id="1.20.1250.20">
    <property type="entry name" value="MFS general substrate transporter like domains"/>
    <property type="match status" value="1"/>
</dbReference>
<evidence type="ECO:0000256" key="3">
    <source>
        <dbReference type="ARBA" id="ARBA00022475"/>
    </source>
</evidence>
<dbReference type="RefSeq" id="WP_088451524.1">
    <property type="nucleotide sequence ID" value="NZ_JACHXO010000004.1"/>
</dbReference>
<feature type="transmembrane region" description="Helical" evidence="8">
    <location>
        <begin position="258"/>
        <end position="280"/>
    </location>
</feature>
<comment type="subcellular location">
    <subcellularLocation>
        <location evidence="1">Cell membrane</location>
        <topology evidence="1">Multi-pass membrane protein</topology>
    </subcellularLocation>
</comment>
<dbReference type="Pfam" id="PF07690">
    <property type="entry name" value="MFS_1"/>
    <property type="match status" value="1"/>
</dbReference>
<feature type="transmembrane region" description="Helical" evidence="8">
    <location>
        <begin position="353"/>
        <end position="370"/>
    </location>
</feature>
<evidence type="ECO:0000313" key="9">
    <source>
        <dbReference type="EMBL" id="MBB3195267.1"/>
    </source>
</evidence>
<feature type="transmembrane region" description="Helical" evidence="8">
    <location>
        <begin position="310"/>
        <end position="332"/>
    </location>
</feature>
<feature type="transmembrane region" description="Helical" evidence="8">
    <location>
        <begin position="82"/>
        <end position="106"/>
    </location>
</feature>
<comment type="caution">
    <text evidence="9">The sequence shown here is derived from an EMBL/GenBank/DDBJ whole genome shotgun (WGS) entry which is preliminary data.</text>
</comment>
<feature type="transmembrane region" description="Helical" evidence="8">
    <location>
        <begin position="165"/>
        <end position="186"/>
    </location>
</feature>
<dbReference type="InterPro" id="IPR036259">
    <property type="entry name" value="MFS_trans_sf"/>
</dbReference>
<feature type="transmembrane region" description="Helical" evidence="8">
    <location>
        <begin position="287"/>
        <end position="304"/>
    </location>
</feature>
<keyword evidence="4 8" id="KW-0812">Transmembrane</keyword>
<dbReference type="Proteomes" id="UP000574369">
    <property type="component" value="Unassembled WGS sequence"/>
</dbReference>
<organism evidence="9 10">
    <name type="scientific">Roseateles terrae</name>
    <dbReference type="NCBI Taxonomy" id="431060"/>
    <lineage>
        <taxon>Bacteria</taxon>
        <taxon>Pseudomonadati</taxon>
        <taxon>Pseudomonadota</taxon>
        <taxon>Betaproteobacteria</taxon>
        <taxon>Burkholderiales</taxon>
        <taxon>Sphaerotilaceae</taxon>
        <taxon>Roseateles</taxon>
    </lineage>
</organism>
<dbReference type="InterPro" id="IPR011701">
    <property type="entry name" value="MFS"/>
</dbReference>
<keyword evidence="3" id="KW-1003">Cell membrane</keyword>
<reference evidence="9 10" key="1">
    <citation type="submission" date="2020-08" db="EMBL/GenBank/DDBJ databases">
        <title>Genomic Encyclopedia of Type Strains, Phase III (KMG-III): the genomes of soil and plant-associated and newly described type strains.</title>
        <authorList>
            <person name="Whitman W."/>
        </authorList>
    </citation>
    <scope>NUCLEOTIDE SEQUENCE [LARGE SCALE GENOMIC DNA]</scope>
    <source>
        <strain evidence="9 10">CECT 7247</strain>
    </source>
</reference>
<evidence type="ECO:0000256" key="2">
    <source>
        <dbReference type="ARBA" id="ARBA00022448"/>
    </source>
</evidence>
<keyword evidence="2" id="KW-0813">Transport</keyword>
<evidence type="ECO:0000256" key="8">
    <source>
        <dbReference type="SAM" id="Phobius"/>
    </source>
</evidence>